<dbReference type="InterPro" id="IPR003661">
    <property type="entry name" value="HisK_dim/P_dom"/>
</dbReference>
<comment type="caution">
    <text evidence="12">The sequence shown here is derived from an EMBL/GenBank/DDBJ whole genome shotgun (WGS) entry which is preliminary data.</text>
</comment>
<dbReference type="GO" id="GO:0005737">
    <property type="term" value="C:cytoplasm"/>
    <property type="evidence" value="ECO:0007669"/>
    <property type="project" value="UniProtKB-SubCell"/>
</dbReference>
<dbReference type="CDD" id="cd00082">
    <property type="entry name" value="HisKA"/>
    <property type="match status" value="1"/>
</dbReference>
<comment type="catalytic activity">
    <reaction evidence="1">
        <text>ATP + protein L-histidine = ADP + protein N-phospho-L-histidine.</text>
        <dbReference type="EC" id="2.7.13.3"/>
    </reaction>
</comment>
<evidence type="ECO:0000256" key="6">
    <source>
        <dbReference type="ARBA" id="ARBA00022803"/>
    </source>
</evidence>
<dbReference type="Gene3D" id="1.10.287.130">
    <property type="match status" value="1"/>
</dbReference>
<dbReference type="PANTHER" id="PTHR46630:SF1">
    <property type="entry name" value="TETRATRICOPEPTIDE REPEAT PROTEIN 29"/>
    <property type="match status" value="1"/>
</dbReference>
<evidence type="ECO:0000313" key="13">
    <source>
        <dbReference type="Proteomes" id="UP001232063"/>
    </source>
</evidence>
<dbReference type="AlphaFoldDB" id="A0AAE3UHY6"/>
<evidence type="ECO:0000256" key="5">
    <source>
        <dbReference type="ARBA" id="ARBA00022737"/>
    </source>
</evidence>
<dbReference type="EC" id="2.7.13.3" evidence="3"/>
<dbReference type="InterPro" id="IPR051476">
    <property type="entry name" value="Bac_ResReg_Asp_Phosphatase"/>
</dbReference>
<evidence type="ECO:0000256" key="9">
    <source>
        <dbReference type="SAM" id="Coils"/>
    </source>
</evidence>
<sequence>MRVFGFILIVFFLGIESKAVSVSSDSLSKELLALDPKEYSDFFFSVDVQLKGVPLDNALTFVAELKKNTENLSDVRVPYYFGRTVSRLFKAKKKYHSADSVLQQTLLYAHEQQLKYEEPETLKDLGELYSDIYKYSESIDYLKQAYQLYYKWGYIRLAALMQSKLGLISYHAKEGNSVPYFLQAIHLGKDSLTKRELINDYNSIGMVYEEGKQYQRSIDYYKKALELASAYKDSVWIGLAMGNIGQVLVLTGKYDEAMEYLVYDLNSSIRYNELASAASTARSIAEIYLHKNQRPMGLYYLKKGLELALKGHGTTSKKKIYLLLSEFYEQEKAFQKAHYYLKLFTQINDSLAQHTKEIESIKIQSAFDLQKHRSAITTLQILTQKREQLYIGLGIVIILVAATTILGLRIMQKIRFNKLLLHQKRELQERNTMLQQQQEEIEAQNEELLQSREEIEAQRDILTIQNQDLYQAHDIIALQNEEIRTQNQTLEEEVRKRTHKLLEYNHHLEELAFMTAHNLRTPVARILGLGEVLRFSEPEEERMYIEKLIGTTKELDQVLKDMNTVLEKKKGHDAFKEFGNIQQNE</sequence>
<dbReference type="InterPro" id="IPR019734">
    <property type="entry name" value="TPR_rpt"/>
</dbReference>
<keyword evidence="10" id="KW-0472">Membrane</keyword>
<dbReference type="Gene3D" id="1.25.40.10">
    <property type="entry name" value="Tetratricopeptide repeat domain"/>
    <property type="match status" value="2"/>
</dbReference>
<name>A0AAE3UHY6_9BACT</name>
<feature type="domain" description="Signal transduction histidine kinase dimerisation/phosphoacceptor" evidence="11">
    <location>
        <begin position="513"/>
        <end position="563"/>
    </location>
</feature>
<dbReference type="InterPro" id="IPR011990">
    <property type="entry name" value="TPR-like_helical_dom_sf"/>
</dbReference>
<reference evidence="12" key="1">
    <citation type="submission" date="2023-05" db="EMBL/GenBank/DDBJ databases">
        <authorList>
            <person name="Zhang X."/>
        </authorList>
    </citation>
    <scope>NUCLEOTIDE SEQUENCE</scope>
    <source>
        <strain evidence="12">BD1B2-1</strain>
    </source>
</reference>
<keyword evidence="10" id="KW-0812">Transmembrane</keyword>
<dbReference type="Proteomes" id="UP001232063">
    <property type="component" value="Unassembled WGS sequence"/>
</dbReference>
<keyword evidence="5" id="KW-0677">Repeat</keyword>
<dbReference type="PANTHER" id="PTHR46630">
    <property type="entry name" value="TETRATRICOPEPTIDE REPEAT PROTEIN 29"/>
    <property type="match status" value="1"/>
</dbReference>
<dbReference type="Pfam" id="PF00512">
    <property type="entry name" value="HisKA"/>
    <property type="match status" value="1"/>
</dbReference>
<feature type="coiled-coil region" evidence="9">
    <location>
        <begin position="417"/>
        <end position="500"/>
    </location>
</feature>
<keyword evidence="4" id="KW-0963">Cytoplasm</keyword>
<evidence type="ECO:0000256" key="4">
    <source>
        <dbReference type="ARBA" id="ARBA00022490"/>
    </source>
</evidence>
<dbReference type="GO" id="GO:0000155">
    <property type="term" value="F:phosphorelay sensor kinase activity"/>
    <property type="evidence" value="ECO:0007669"/>
    <property type="project" value="InterPro"/>
</dbReference>
<evidence type="ECO:0000256" key="10">
    <source>
        <dbReference type="SAM" id="Phobius"/>
    </source>
</evidence>
<comment type="similarity">
    <text evidence="7">Belongs to the Rap family.</text>
</comment>
<dbReference type="SUPFAM" id="SSF48452">
    <property type="entry name" value="TPR-like"/>
    <property type="match status" value="2"/>
</dbReference>
<keyword evidence="6 8" id="KW-0802">TPR repeat</keyword>
<evidence type="ECO:0000313" key="12">
    <source>
        <dbReference type="EMBL" id="MDJ1504796.1"/>
    </source>
</evidence>
<gene>
    <name evidence="12" type="ORF">QNI22_29305</name>
</gene>
<evidence type="ECO:0000256" key="2">
    <source>
        <dbReference type="ARBA" id="ARBA00004496"/>
    </source>
</evidence>
<evidence type="ECO:0000256" key="7">
    <source>
        <dbReference type="ARBA" id="ARBA00038253"/>
    </source>
</evidence>
<proteinExistence type="inferred from homology"/>
<evidence type="ECO:0000256" key="3">
    <source>
        <dbReference type="ARBA" id="ARBA00012438"/>
    </source>
</evidence>
<evidence type="ECO:0000259" key="11">
    <source>
        <dbReference type="Pfam" id="PF00512"/>
    </source>
</evidence>
<keyword evidence="10" id="KW-1133">Transmembrane helix</keyword>
<feature type="transmembrane region" description="Helical" evidence="10">
    <location>
        <begin position="389"/>
        <end position="408"/>
    </location>
</feature>
<feature type="repeat" description="TPR" evidence="8">
    <location>
        <begin position="198"/>
        <end position="231"/>
    </location>
</feature>
<dbReference type="RefSeq" id="WP_314516447.1">
    <property type="nucleotide sequence ID" value="NZ_JASJOU010000013.1"/>
</dbReference>
<organism evidence="12 13">
    <name type="scientific">Xanthocytophaga agilis</name>
    <dbReference type="NCBI Taxonomy" id="3048010"/>
    <lineage>
        <taxon>Bacteria</taxon>
        <taxon>Pseudomonadati</taxon>
        <taxon>Bacteroidota</taxon>
        <taxon>Cytophagia</taxon>
        <taxon>Cytophagales</taxon>
        <taxon>Rhodocytophagaceae</taxon>
        <taxon>Xanthocytophaga</taxon>
    </lineage>
</organism>
<dbReference type="EMBL" id="JASJOU010000013">
    <property type="protein sequence ID" value="MDJ1504796.1"/>
    <property type="molecule type" value="Genomic_DNA"/>
</dbReference>
<dbReference type="InterPro" id="IPR036097">
    <property type="entry name" value="HisK_dim/P_sf"/>
</dbReference>
<accession>A0AAE3UHY6</accession>
<dbReference type="PROSITE" id="PS50005">
    <property type="entry name" value="TPR"/>
    <property type="match status" value="1"/>
</dbReference>
<evidence type="ECO:0000256" key="8">
    <source>
        <dbReference type="PROSITE-ProRule" id="PRU00339"/>
    </source>
</evidence>
<comment type="subcellular location">
    <subcellularLocation>
        <location evidence="2">Cytoplasm</location>
    </subcellularLocation>
</comment>
<keyword evidence="13" id="KW-1185">Reference proteome</keyword>
<dbReference type="SUPFAM" id="SSF47384">
    <property type="entry name" value="Homodimeric domain of signal transducing histidine kinase"/>
    <property type="match status" value="1"/>
</dbReference>
<protein>
    <recommendedName>
        <fullName evidence="3">histidine kinase</fullName>
        <ecNumber evidence="3">2.7.13.3</ecNumber>
    </recommendedName>
</protein>
<dbReference type="Pfam" id="PF13424">
    <property type="entry name" value="TPR_12"/>
    <property type="match status" value="1"/>
</dbReference>
<dbReference type="SMART" id="SM00028">
    <property type="entry name" value="TPR"/>
    <property type="match status" value="3"/>
</dbReference>
<keyword evidence="9" id="KW-0175">Coiled coil</keyword>
<evidence type="ECO:0000256" key="1">
    <source>
        <dbReference type="ARBA" id="ARBA00000085"/>
    </source>
</evidence>